<evidence type="ECO:0000313" key="2">
    <source>
        <dbReference type="EMBL" id="GAI92275.1"/>
    </source>
</evidence>
<proteinExistence type="predicted"/>
<reference evidence="2" key="1">
    <citation type="journal article" date="2014" name="Front. Microbiol.">
        <title>High frequency of phylogenetically diverse reductive dehalogenase-homologous genes in deep subseafloor sedimentary metagenomes.</title>
        <authorList>
            <person name="Kawai M."/>
            <person name="Futagami T."/>
            <person name="Toyoda A."/>
            <person name="Takaki Y."/>
            <person name="Nishi S."/>
            <person name="Hori S."/>
            <person name="Arai W."/>
            <person name="Tsubouchi T."/>
            <person name="Morono Y."/>
            <person name="Uchiyama I."/>
            <person name="Ito T."/>
            <person name="Fujiyama A."/>
            <person name="Inagaki F."/>
            <person name="Takami H."/>
        </authorList>
    </citation>
    <scope>NUCLEOTIDE SEQUENCE</scope>
    <source>
        <strain evidence="2">Expedition CK06-06</strain>
    </source>
</reference>
<dbReference type="InterPro" id="IPR006037">
    <property type="entry name" value="RCK_C"/>
</dbReference>
<dbReference type="GO" id="GO:0008324">
    <property type="term" value="F:monoatomic cation transmembrane transporter activity"/>
    <property type="evidence" value="ECO:0007669"/>
    <property type="project" value="InterPro"/>
</dbReference>
<comment type="caution">
    <text evidence="2">The sequence shown here is derived from an EMBL/GenBank/DDBJ whole genome shotgun (WGS) entry which is preliminary data.</text>
</comment>
<gene>
    <name evidence="2" type="ORF">S12H4_28785</name>
</gene>
<accession>X1TXG3</accession>
<evidence type="ECO:0000259" key="1">
    <source>
        <dbReference type="PROSITE" id="PS51202"/>
    </source>
</evidence>
<dbReference type="InterPro" id="IPR036721">
    <property type="entry name" value="RCK_C_sf"/>
</dbReference>
<sequence>TMKAARSKIGITILAMRRKGGKLVANPPDEETIEDGDQLIVIGTKKRLASLEKALVGGKSSQSK</sequence>
<dbReference type="SUPFAM" id="SSF116726">
    <property type="entry name" value="TrkA C-terminal domain-like"/>
    <property type="match status" value="1"/>
</dbReference>
<protein>
    <recommendedName>
        <fullName evidence="1">RCK C-terminal domain-containing protein</fullName>
    </recommendedName>
</protein>
<dbReference type="AlphaFoldDB" id="X1TXG3"/>
<dbReference type="Gene3D" id="3.30.70.1450">
    <property type="entry name" value="Regulator of K+ conductance, C-terminal domain"/>
    <property type="match status" value="1"/>
</dbReference>
<dbReference type="Pfam" id="PF02080">
    <property type="entry name" value="TrkA_C"/>
    <property type="match status" value="1"/>
</dbReference>
<dbReference type="EMBL" id="BARW01016542">
    <property type="protein sequence ID" value="GAI92275.1"/>
    <property type="molecule type" value="Genomic_DNA"/>
</dbReference>
<organism evidence="2">
    <name type="scientific">marine sediment metagenome</name>
    <dbReference type="NCBI Taxonomy" id="412755"/>
    <lineage>
        <taxon>unclassified sequences</taxon>
        <taxon>metagenomes</taxon>
        <taxon>ecological metagenomes</taxon>
    </lineage>
</organism>
<dbReference type="GO" id="GO:0006813">
    <property type="term" value="P:potassium ion transport"/>
    <property type="evidence" value="ECO:0007669"/>
    <property type="project" value="InterPro"/>
</dbReference>
<name>X1TXG3_9ZZZZ</name>
<feature type="non-terminal residue" evidence="2">
    <location>
        <position position="1"/>
    </location>
</feature>
<dbReference type="PROSITE" id="PS51202">
    <property type="entry name" value="RCK_C"/>
    <property type="match status" value="1"/>
</dbReference>
<feature type="domain" description="RCK C-terminal" evidence="1">
    <location>
        <begin position="1"/>
        <end position="57"/>
    </location>
</feature>